<keyword evidence="2" id="KW-0812">Transmembrane</keyword>
<proteinExistence type="predicted"/>
<dbReference type="Gene3D" id="3.30.420.10">
    <property type="entry name" value="Ribonuclease H-like superfamily/Ribonuclease H"/>
    <property type="match status" value="1"/>
</dbReference>
<dbReference type="SUPFAM" id="SSF56672">
    <property type="entry name" value="DNA/RNA polymerases"/>
    <property type="match status" value="1"/>
</dbReference>
<dbReference type="PANTHER" id="PTHR35046:SF23">
    <property type="entry name" value="NUCLEOTIDYLTRANSFERASE, RIBONUCLEASE H"/>
    <property type="match status" value="1"/>
</dbReference>
<dbReference type="PANTHER" id="PTHR35046">
    <property type="entry name" value="ZINC KNUCKLE (CCHC-TYPE) FAMILY PROTEIN"/>
    <property type="match status" value="1"/>
</dbReference>
<feature type="region of interest" description="Disordered" evidence="1">
    <location>
        <begin position="1"/>
        <end position="27"/>
    </location>
</feature>
<feature type="compositionally biased region" description="Basic and acidic residues" evidence="1">
    <location>
        <begin position="12"/>
        <end position="27"/>
    </location>
</feature>
<organism evidence="4 5">
    <name type="scientific">Tanacetum coccineum</name>
    <dbReference type="NCBI Taxonomy" id="301880"/>
    <lineage>
        <taxon>Eukaryota</taxon>
        <taxon>Viridiplantae</taxon>
        <taxon>Streptophyta</taxon>
        <taxon>Embryophyta</taxon>
        <taxon>Tracheophyta</taxon>
        <taxon>Spermatophyta</taxon>
        <taxon>Magnoliopsida</taxon>
        <taxon>eudicotyledons</taxon>
        <taxon>Gunneridae</taxon>
        <taxon>Pentapetalae</taxon>
        <taxon>asterids</taxon>
        <taxon>campanulids</taxon>
        <taxon>Asterales</taxon>
        <taxon>Asteraceae</taxon>
        <taxon>Asteroideae</taxon>
        <taxon>Anthemideae</taxon>
        <taxon>Anthemidinae</taxon>
        <taxon>Tanacetum</taxon>
    </lineage>
</organism>
<keyword evidence="4" id="KW-0808">Transferase</keyword>
<dbReference type="InterPro" id="IPR043502">
    <property type="entry name" value="DNA/RNA_pol_sf"/>
</dbReference>
<gene>
    <name evidence="4" type="ORF">Tco_1003207</name>
</gene>
<evidence type="ECO:0000256" key="1">
    <source>
        <dbReference type="SAM" id="MobiDB-lite"/>
    </source>
</evidence>
<keyword evidence="5" id="KW-1185">Reference proteome</keyword>
<reference evidence="4" key="1">
    <citation type="journal article" date="2022" name="Int. J. Mol. Sci.">
        <title>Draft Genome of Tanacetum Coccineum: Genomic Comparison of Closely Related Tanacetum-Family Plants.</title>
        <authorList>
            <person name="Yamashiro T."/>
            <person name="Shiraishi A."/>
            <person name="Nakayama K."/>
            <person name="Satake H."/>
        </authorList>
    </citation>
    <scope>NUCLEOTIDE SEQUENCE</scope>
</reference>
<evidence type="ECO:0000259" key="3">
    <source>
        <dbReference type="Pfam" id="PF24626"/>
    </source>
</evidence>
<dbReference type="InterPro" id="IPR036397">
    <property type="entry name" value="RNaseH_sf"/>
</dbReference>
<sequence length="619" mass="70779">MVRRGRQTHNSNRRDVVRGNDGNQRDPCDVEIERLQNESETLRFNRRCRMKKPNLNLAAGMQGKTNITILLAISTIIFVDQTMMILCVTWGMKIEIPEFEGKAHPYDFIDYGVKTDDASWLQNNIFRTKCTSKGKVCSVIIDGGSCENMVATRMVEKLGLDVEDHPALYQLTWLIREMSLRSKFMGLTKLNRNSIMYALVVTEANKLTPTVPGLIQPIIEEFWDVFPEDIPPELPIMREIQHFLREQKLYANEKKCHFLTKEVTFLGYLILRNGLRMDNTKVEAITSWPTPTTIQDVRSFHGLASFYQRFIRNFSSIIAPMMECIKGGKFQWTKEAGYVFDELKRRVTEAPILALLNFDDVFQVDCDASRLGASNTVADALSQRHVLMYGMKVKHDGYLYKGAHLCVLLSSVRLYTPLPVPEAPWEDVSLDLVMGLPRTQRQKDSVMVVVDRLIGDNPKQWDLTIAQAEFAYSRLTNRTTGMSPFMIVYGRNPFIPLDLTPILLVEHNRANKHRKLVLYKEGDLVWIHLRKERFPGGRFGKLKPRADGPFRVLKRINDNAYKIELPGHYNVSATFNVADLSPYISTSDDEMDSRASVFQGEEDDAGASNNNVIAAYLNF</sequence>
<keyword evidence="2" id="KW-1133">Transmembrane helix</keyword>
<evidence type="ECO:0000313" key="5">
    <source>
        <dbReference type="Proteomes" id="UP001151760"/>
    </source>
</evidence>
<protein>
    <submittedName>
        <fullName evidence="4">Reverse transcriptase domain-containing protein</fullName>
    </submittedName>
</protein>
<feature type="domain" description="Tf2-1-like SH3-like" evidence="3">
    <location>
        <begin position="522"/>
        <end position="583"/>
    </location>
</feature>
<keyword evidence="4" id="KW-0695">RNA-directed DNA polymerase</keyword>
<accession>A0ABQ5F9J5</accession>
<feature type="transmembrane region" description="Helical" evidence="2">
    <location>
        <begin position="69"/>
        <end position="92"/>
    </location>
</feature>
<comment type="caution">
    <text evidence="4">The sequence shown here is derived from an EMBL/GenBank/DDBJ whole genome shotgun (WGS) entry which is preliminary data.</text>
</comment>
<keyword evidence="2" id="KW-0472">Membrane</keyword>
<dbReference type="InterPro" id="IPR043128">
    <property type="entry name" value="Rev_trsase/Diguanyl_cyclase"/>
</dbReference>
<reference evidence="4" key="2">
    <citation type="submission" date="2022-01" db="EMBL/GenBank/DDBJ databases">
        <authorList>
            <person name="Yamashiro T."/>
            <person name="Shiraishi A."/>
            <person name="Satake H."/>
            <person name="Nakayama K."/>
        </authorList>
    </citation>
    <scope>NUCLEOTIDE SEQUENCE</scope>
</reference>
<dbReference type="Pfam" id="PF24626">
    <property type="entry name" value="SH3_Tf2-1"/>
    <property type="match status" value="1"/>
</dbReference>
<name>A0ABQ5F9J5_9ASTR</name>
<dbReference type="EMBL" id="BQNB010017130">
    <property type="protein sequence ID" value="GJT59674.1"/>
    <property type="molecule type" value="Genomic_DNA"/>
</dbReference>
<dbReference type="InterPro" id="IPR056924">
    <property type="entry name" value="SH3_Tf2-1"/>
</dbReference>
<dbReference type="Gene3D" id="3.30.70.270">
    <property type="match status" value="2"/>
</dbReference>
<evidence type="ECO:0000313" key="4">
    <source>
        <dbReference type="EMBL" id="GJT59674.1"/>
    </source>
</evidence>
<dbReference type="GO" id="GO:0003964">
    <property type="term" value="F:RNA-directed DNA polymerase activity"/>
    <property type="evidence" value="ECO:0007669"/>
    <property type="project" value="UniProtKB-KW"/>
</dbReference>
<evidence type="ECO:0000256" key="2">
    <source>
        <dbReference type="SAM" id="Phobius"/>
    </source>
</evidence>
<dbReference type="Proteomes" id="UP001151760">
    <property type="component" value="Unassembled WGS sequence"/>
</dbReference>
<keyword evidence="4" id="KW-0548">Nucleotidyltransferase</keyword>